<evidence type="ECO:0000256" key="2">
    <source>
        <dbReference type="SAM" id="Phobius"/>
    </source>
</evidence>
<comment type="caution">
    <text evidence="3">The sequence shown here is derived from an EMBL/GenBank/DDBJ whole genome shotgun (WGS) entry which is preliminary data.</text>
</comment>
<keyword evidence="2" id="KW-0472">Membrane</keyword>
<dbReference type="AlphaFoldDB" id="A0A0F9HSP6"/>
<feature type="transmembrane region" description="Helical" evidence="2">
    <location>
        <begin position="7"/>
        <end position="28"/>
    </location>
</feature>
<feature type="region of interest" description="Disordered" evidence="1">
    <location>
        <begin position="36"/>
        <end position="70"/>
    </location>
</feature>
<organism evidence="3">
    <name type="scientific">marine sediment metagenome</name>
    <dbReference type="NCBI Taxonomy" id="412755"/>
    <lineage>
        <taxon>unclassified sequences</taxon>
        <taxon>metagenomes</taxon>
        <taxon>ecological metagenomes</taxon>
    </lineage>
</organism>
<keyword evidence="2" id="KW-0812">Transmembrane</keyword>
<proteinExistence type="predicted"/>
<protein>
    <submittedName>
        <fullName evidence="3">Uncharacterized protein</fullName>
    </submittedName>
</protein>
<accession>A0A0F9HSP6</accession>
<gene>
    <name evidence="3" type="ORF">LCGC14_1746240</name>
</gene>
<name>A0A0F9HSP6_9ZZZZ</name>
<evidence type="ECO:0000256" key="1">
    <source>
        <dbReference type="SAM" id="MobiDB-lite"/>
    </source>
</evidence>
<feature type="compositionally biased region" description="Basic and acidic residues" evidence="1">
    <location>
        <begin position="36"/>
        <end position="52"/>
    </location>
</feature>
<sequence length="145" mass="16592">MNGEQELLWKILALIATSISIPVLWWLIRHERSHGVDRAESGQRRSDDKTAVESRLTTLESKASGAQRQIEDCRHMHDEMKGRVGQLEQTERDCREDIRDKLAGLAQDVALTNNNMQHILRELRKKNGANVQVNDGQMERGEEGH</sequence>
<dbReference type="EMBL" id="LAZR01016046">
    <property type="protein sequence ID" value="KKM06217.1"/>
    <property type="molecule type" value="Genomic_DNA"/>
</dbReference>
<evidence type="ECO:0000313" key="3">
    <source>
        <dbReference type="EMBL" id="KKM06217.1"/>
    </source>
</evidence>
<reference evidence="3" key="1">
    <citation type="journal article" date="2015" name="Nature">
        <title>Complex archaea that bridge the gap between prokaryotes and eukaryotes.</title>
        <authorList>
            <person name="Spang A."/>
            <person name="Saw J.H."/>
            <person name="Jorgensen S.L."/>
            <person name="Zaremba-Niedzwiedzka K."/>
            <person name="Martijn J."/>
            <person name="Lind A.E."/>
            <person name="van Eijk R."/>
            <person name="Schleper C."/>
            <person name="Guy L."/>
            <person name="Ettema T.J."/>
        </authorList>
    </citation>
    <scope>NUCLEOTIDE SEQUENCE</scope>
</reference>
<keyword evidence="2" id="KW-1133">Transmembrane helix</keyword>
<feature type="compositionally biased region" description="Polar residues" evidence="1">
    <location>
        <begin position="55"/>
        <end position="67"/>
    </location>
</feature>